<dbReference type="InterPro" id="IPR029064">
    <property type="entry name" value="Ribosomal_eL30-like_sf"/>
</dbReference>
<dbReference type="Gene3D" id="3.40.1280.10">
    <property type="match status" value="1"/>
</dbReference>
<dbReference type="GO" id="GO:0005829">
    <property type="term" value="C:cytosol"/>
    <property type="evidence" value="ECO:0007669"/>
    <property type="project" value="TreeGrafter"/>
</dbReference>
<evidence type="ECO:0000313" key="4">
    <source>
        <dbReference type="EMBL" id="KQM08443.1"/>
    </source>
</evidence>
<dbReference type="InterPro" id="IPR004441">
    <property type="entry name" value="rRNA_MeTrfase_TrmH"/>
</dbReference>
<dbReference type="SUPFAM" id="SSF75217">
    <property type="entry name" value="alpha/beta knot"/>
    <property type="match status" value="1"/>
</dbReference>
<accession>A0A0Q4B613</accession>
<protein>
    <recommendedName>
        <fullName evidence="3">RNA 2-O ribose methyltransferase substrate binding domain-containing protein</fullName>
    </recommendedName>
</protein>
<sequence>MNSERWHRRARATGDLLYGVHPIMEALDAGREIERITVQDGLRAEGLAELTAVARQRGIPVKKVPSEWFLRLGQRNHQGVVAAISPIVYQRLEGLLPMIYEWGEDPLLVLLDGVTDVRNLGAIARTAECVGAHGLIVPMTGSASINADTVKTSAGALLHLPVCRVPNTVQTVEYLRNSGLRVVAATEKGGTYYHHADLHGPICLVLGDEEQGIDNRILRLADAEIRIPLHGRVQSLNVSVAAGVILYEMERQRGAARR</sequence>
<evidence type="ECO:0000256" key="2">
    <source>
        <dbReference type="ARBA" id="ARBA00022679"/>
    </source>
</evidence>
<dbReference type="PANTHER" id="PTHR46429:SF1">
    <property type="entry name" value="23S RRNA (GUANOSINE-2'-O-)-METHYLTRANSFERASE RLMB"/>
    <property type="match status" value="1"/>
</dbReference>
<name>A0A0Q4B613_9BACT</name>
<organism evidence="4 5">
    <name type="scientific">Candidatus [Bacteroides] periocalifornicus</name>
    <dbReference type="NCBI Taxonomy" id="1702214"/>
    <lineage>
        <taxon>Bacteria</taxon>
        <taxon>Pseudomonadati</taxon>
        <taxon>Bacteroidota</taxon>
    </lineage>
</organism>
<dbReference type="CDD" id="cd18103">
    <property type="entry name" value="SpoU-like_RlmB"/>
    <property type="match status" value="1"/>
</dbReference>
<evidence type="ECO:0000259" key="3">
    <source>
        <dbReference type="SMART" id="SM00967"/>
    </source>
</evidence>
<dbReference type="Gene3D" id="3.30.1330.30">
    <property type="match status" value="1"/>
</dbReference>
<dbReference type="Proteomes" id="UP000054172">
    <property type="component" value="Unassembled WGS sequence"/>
</dbReference>
<keyword evidence="5" id="KW-1185">Reference proteome</keyword>
<keyword evidence="1" id="KW-0489">Methyltransferase</keyword>
<dbReference type="GO" id="GO:0032259">
    <property type="term" value="P:methylation"/>
    <property type="evidence" value="ECO:0007669"/>
    <property type="project" value="UniProtKB-KW"/>
</dbReference>
<dbReference type="PATRIC" id="fig|1702214.3.peg.1065"/>
<dbReference type="AlphaFoldDB" id="A0A0Q4B613"/>
<dbReference type="NCBIfam" id="TIGR00186">
    <property type="entry name" value="rRNA_methyl_3"/>
    <property type="match status" value="1"/>
</dbReference>
<feature type="domain" description="RNA 2-O ribose methyltransferase substrate binding" evidence="3">
    <location>
        <begin position="16"/>
        <end position="90"/>
    </location>
</feature>
<dbReference type="SUPFAM" id="SSF55315">
    <property type="entry name" value="L30e-like"/>
    <property type="match status" value="1"/>
</dbReference>
<comment type="caution">
    <text evidence="4">The sequence shown here is derived from an EMBL/GenBank/DDBJ whole genome shotgun (WGS) entry which is preliminary data.</text>
</comment>
<dbReference type="InterPro" id="IPR013123">
    <property type="entry name" value="SpoU_subst-bd"/>
</dbReference>
<reference evidence="4" key="1">
    <citation type="submission" date="2015-08" db="EMBL/GenBank/DDBJ databases">
        <title>Candidatus Bacteriodes Periocalifornicus.</title>
        <authorList>
            <person name="McLean J.S."/>
            <person name="Kelley S."/>
        </authorList>
    </citation>
    <scope>NUCLEOTIDE SEQUENCE [LARGE SCALE GENOMIC DNA]</scope>
    <source>
        <strain evidence="4">12B</strain>
    </source>
</reference>
<dbReference type="GO" id="GO:0003723">
    <property type="term" value="F:RNA binding"/>
    <property type="evidence" value="ECO:0007669"/>
    <property type="project" value="InterPro"/>
</dbReference>
<proteinExistence type="predicted"/>
<dbReference type="GO" id="GO:0006396">
    <property type="term" value="P:RNA processing"/>
    <property type="evidence" value="ECO:0007669"/>
    <property type="project" value="InterPro"/>
</dbReference>
<dbReference type="PANTHER" id="PTHR46429">
    <property type="entry name" value="23S RRNA (GUANOSINE-2'-O-)-METHYLTRANSFERASE RLMB"/>
    <property type="match status" value="1"/>
</dbReference>
<dbReference type="InterPro" id="IPR029028">
    <property type="entry name" value="Alpha/beta_knot_MTases"/>
</dbReference>
<gene>
    <name evidence="4" type="ORF">AL399_07355</name>
</gene>
<dbReference type="EMBL" id="LIIK01000038">
    <property type="protein sequence ID" value="KQM08443.1"/>
    <property type="molecule type" value="Genomic_DNA"/>
</dbReference>
<dbReference type="SMART" id="SM00967">
    <property type="entry name" value="SpoU_sub_bind"/>
    <property type="match status" value="1"/>
</dbReference>
<evidence type="ECO:0000256" key="1">
    <source>
        <dbReference type="ARBA" id="ARBA00022603"/>
    </source>
</evidence>
<dbReference type="InterPro" id="IPR029026">
    <property type="entry name" value="tRNA_m1G_MTases_N"/>
</dbReference>
<dbReference type="STRING" id="1702214.AL399_07355"/>
<dbReference type="Pfam" id="PF00588">
    <property type="entry name" value="SpoU_methylase"/>
    <property type="match status" value="1"/>
</dbReference>
<keyword evidence="2" id="KW-0808">Transferase</keyword>
<evidence type="ECO:0000313" key="5">
    <source>
        <dbReference type="Proteomes" id="UP000054172"/>
    </source>
</evidence>
<dbReference type="InterPro" id="IPR001537">
    <property type="entry name" value="SpoU_MeTrfase"/>
</dbReference>
<dbReference type="GO" id="GO:0008173">
    <property type="term" value="F:RNA methyltransferase activity"/>
    <property type="evidence" value="ECO:0007669"/>
    <property type="project" value="InterPro"/>
</dbReference>
<dbReference type="Pfam" id="PF08032">
    <property type="entry name" value="SpoU_sub_bind"/>
    <property type="match status" value="1"/>
</dbReference>